<comment type="similarity">
    <text evidence="9">Belongs to the Clp1 family. Clp1 subfamily.</text>
</comment>
<feature type="domain" description="Clp1 P-loop" evidence="13">
    <location>
        <begin position="137"/>
        <end position="341"/>
    </location>
</feature>
<dbReference type="PANTHER" id="PTHR12755">
    <property type="entry name" value="CLEAVAGE/POLYADENYLATION FACTOR IA SUBUNIT CLP1P"/>
    <property type="match status" value="1"/>
</dbReference>
<feature type="domain" description="Clp1 N-terminal" evidence="12">
    <location>
        <begin position="36"/>
        <end position="125"/>
    </location>
</feature>
<dbReference type="Pfam" id="PF06807">
    <property type="entry name" value="Clp1"/>
    <property type="match status" value="1"/>
</dbReference>
<feature type="binding site" evidence="9">
    <location>
        <position position="80"/>
    </location>
    <ligand>
        <name>ATP</name>
        <dbReference type="ChEBI" id="CHEBI:30616"/>
    </ligand>
</feature>
<dbReference type="InterPro" id="IPR010655">
    <property type="entry name" value="Clp1_C"/>
</dbReference>
<evidence type="ECO:0000256" key="7">
    <source>
        <dbReference type="ARBA" id="ARBA00022840"/>
    </source>
</evidence>
<evidence type="ECO:0000313" key="15">
    <source>
        <dbReference type="Proteomes" id="UP000215127"/>
    </source>
</evidence>
<dbReference type="GO" id="GO:0005524">
    <property type="term" value="F:ATP binding"/>
    <property type="evidence" value="ECO:0007669"/>
    <property type="project" value="UniProtKB-UniRule"/>
</dbReference>
<comment type="function">
    <text evidence="9">Required for endonucleolytic cleavage during polyadenylation-dependent pre-mRNA 3'-end formation.</text>
</comment>
<dbReference type="STRING" id="1276538.A0A1X7S387"/>
<dbReference type="InterPro" id="IPR038238">
    <property type="entry name" value="Clp1_C_sf"/>
</dbReference>
<evidence type="ECO:0000256" key="9">
    <source>
        <dbReference type="HAMAP-Rule" id="MF_03035"/>
    </source>
</evidence>
<evidence type="ECO:0000256" key="10">
    <source>
        <dbReference type="SAM" id="MobiDB-lite"/>
    </source>
</evidence>
<reference evidence="14 15" key="1">
    <citation type="submission" date="2016-06" db="EMBL/GenBank/DDBJ databases">
        <authorList>
            <person name="Kjaerup R.B."/>
            <person name="Dalgaard T.S."/>
            <person name="Juul-Madsen H.R."/>
        </authorList>
    </citation>
    <scope>NUCLEOTIDE SEQUENCE [LARGE SCALE GENOMIC DNA]</scope>
</reference>
<dbReference type="InterPro" id="IPR027417">
    <property type="entry name" value="P-loop_NTPase"/>
</dbReference>
<feature type="binding site" evidence="9">
    <location>
        <position position="41"/>
    </location>
    <ligand>
        <name>ATP</name>
        <dbReference type="ChEBI" id="CHEBI:30616"/>
    </ligand>
</feature>
<feature type="region of interest" description="Disordered" evidence="10">
    <location>
        <begin position="1"/>
        <end position="24"/>
    </location>
</feature>
<proteinExistence type="inferred from homology"/>
<evidence type="ECO:0000256" key="2">
    <source>
        <dbReference type="ARBA" id="ARBA00004123"/>
    </source>
</evidence>
<dbReference type="SUPFAM" id="SSF52540">
    <property type="entry name" value="P-loop containing nucleoside triphosphate hydrolases"/>
    <property type="match status" value="1"/>
</dbReference>
<gene>
    <name evidence="9" type="primary">CLP1</name>
    <name evidence="14" type="ORF">ZT3D7_G9287</name>
</gene>
<evidence type="ECO:0000256" key="4">
    <source>
        <dbReference type="ARBA" id="ARBA00019824"/>
    </source>
</evidence>
<dbReference type="InterPro" id="IPR032324">
    <property type="entry name" value="Clp1_N"/>
</dbReference>
<dbReference type="Gene3D" id="3.40.50.300">
    <property type="entry name" value="P-loop containing nucleotide triphosphate hydrolases"/>
    <property type="match status" value="1"/>
</dbReference>
<dbReference type="Gene3D" id="2.40.30.330">
    <property type="entry name" value="Pre-mRNA cleavage complex subunit Clp1, C-terminal domain"/>
    <property type="match status" value="1"/>
</dbReference>
<evidence type="ECO:0000313" key="14">
    <source>
        <dbReference type="EMBL" id="SMQ54133.1"/>
    </source>
</evidence>
<dbReference type="GO" id="GO:0031124">
    <property type="term" value="P:mRNA 3'-end processing"/>
    <property type="evidence" value="ECO:0007669"/>
    <property type="project" value="UniProtKB-UniRule"/>
</dbReference>
<dbReference type="InterPro" id="IPR045116">
    <property type="entry name" value="Clp1/Grc3"/>
</dbReference>
<dbReference type="InterPro" id="IPR028606">
    <property type="entry name" value="Clp1"/>
</dbReference>
<dbReference type="GO" id="GO:0005849">
    <property type="term" value="C:mRNA cleavage factor complex"/>
    <property type="evidence" value="ECO:0007669"/>
    <property type="project" value="UniProtKB-UniRule"/>
</dbReference>
<dbReference type="GO" id="GO:0051731">
    <property type="term" value="F:polynucleotide 5'-hydroxyl-kinase activity"/>
    <property type="evidence" value="ECO:0007669"/>
    <property type="project" value="InterPro"/>
</dbReference>
<dbReference type="InterPro" id="IPR038239">
    <property type="entry name" value="Clp1_N_sf"/>
</dbReference>
<evidence type="ECO:0000256" key="8">
    <source>
        <dbReference type="ARBA" id="ARBA00023242"/>
    </source>
</evidence>
<evidence type="ECO:0000259" key="11">
    <source>
        <dbReference type="Pfam" id="PF06807"/>
    </source>
</evidence>
<keyword evidence="5 9" id="KW-0507">mRNA processing</keyword>
<keyword evidence="15" id="KW-1185">Reference proteome</keyword>
<dbReference type="PANTHER" id="PTHR12755:SF6">
    <property type="entry name" value="POLYRIBONUCLEOTIDE 5'-HYDROXYL-KINASE CLP1"/>
    <property type="match status" value="1"/>
</dbReference>
<feature type="compositionally biased region" description="Low complexity" evidence="10">
    <location>
        <begin position="1"/>
        <end position="14"/>
    </location>
</feature>
<comment type="function">
    <text evidence="1">Polynucleotide 5'-kinase involved in rRNA processing.</text>
</comment>
<dbReference type="Pfam" id="PF16575">
    <property type="entry name" value="CLP1_P"/>
    <property type="match status" value="1"/>
</dbReference>
<feature type="binding site" evidence="9">
    <location>
        <begin position="140"/>
        <end position="145"/>
    </location>
    <ligand>
        <name>ATP</name>
        <dbReference type="ChEBI" id="CHEBI:30616"/>
    </ligand>
</feature>
<keyword evidence="8 9" id="KW-0539">Nucleus</keyword>
<feature type="domain" description="Clp1 C-terminal" evidence="11">
    <location>
        <begin position="347"/>
        <end position="475"/>
    </location>
</feature>
<dbReference type="Gene3D" id="2.60.120.1030">
    <property type="entry name" value="Clp1, DNA binding domain"/>
    <property type="match status" value="1"/>
</dbReference>
<protein>
    <recommendedName>
        <fullName evidence="4">Polynucleotide 5'-hydroxyl-kinase GRC3</fullName>
    </recommendedName>
    <alternativeName>
        <fullName evidence="3">Polynucleotide 5'-hydroxyl-kinase grc3</fullName>
    </alternativeName>
</protein>
<dbReference type="HAMAP" id="MF_03035">
    <property type="entry name" value="Clp1"/>
    <property type="match status" value="1"/>
</dbReference>
<evidence type="ECO:0000256" key="5">
    <source>
        <dbReference type="ARBA" id="ARBA00022664"/>
    </source>
</evidence>
<sequence>MALPGLSLPGLNLPQTSSTPLADSKNTIQASRLEDLPSRTEWRFEVAFSQHYSIKLESGHAEMFGVELALKQVYTFSGFKGAIFTWQGCQLEVTGNAESEYIGQETDYAVEWLNVHGMLDTLRSQNPTDGPRVLVVGPDFVGKTSLVRTLAAWEARSGYTPTVLNLDPREGILAPPSSLTAVTVDSQLEVDSGYGIPSSSGPTLSPVRTPLIYHFPYASPLEKPEVYKAVVTRMALSVMNKLEENQATKRGGIIVDTPGTLNDPRSNYDLIAHLVSELSITIILTLGSERLSSDMTRRFGGNKSPDELVTVLRVAKPGGAVERDHDFMKQLNREQTRQYFFGPGNTLNPHSHSASFADLDLFRAKSASVAASEDHGFAPGDENDDDFDVPYASKPSGGQYATFEKTTPTAAMTGSLVAIKFCPGSSEEHVVRDSAVMGFLYVADVDEVRKKVRFLAPHPQRWGDRALVWGHGWPEAVADLVA</sequence>
<dbReference type="EMBL" id="LT853700">
    <property type="protein sequence ID" value="SMQ54133.1"/>
    <property type="molecule type" value="Genomic_DNA"/>
</dbReference>
<dbReference type="Pfam" id="PF16573">
    <property type="entry name" value="CLP1_N"/>
    <property type="match status" value="1"/>
</dbReference>
<evidence type="ECO:0000256" key="6">
    <source>
        <dbReference type="ARBA" id="ARBA00022741"/>
    </source>
</evidence>
<comment type="subunit">
    <text evidence="9">Component of a pre-mRNA cleavage factor complex. Interacts directly with PCF11.</text>
</comment>
<dbReference type="AlphaFoldDB" id="A0A1X7S387"/>
<organism evidence="14 15">
    <name type="scientific">Zymoseptoria tritici (strain ST99CH_3D7)</name>
    <dbReference type="NCBI Taxonomy" id="1276538"/>
    <lineage>
        <taxon>Eukaryota</taxon>
        <taxon>Fungi</taxon>
        <taxon>Dikarya</taxon>
        <taxon>Ascomycota</taxon>
        <taxon>Pezizomycotina</taxon>
        <taxon>Dothideomycetes</taxon>
        <taxon>Dothideomycetidae</taxon>
        <taxon>Mycosphaerellales</taxon>
        <taxon>Mycosphaerellaceae</taxon>
        <taxon>Zymoseptoria</taxon>
    </lineage>
</organism>
<dbReference type="InterPro" id="IPR032319">
    <property type="entry name" value="CLP1_P"/>
</dbReference>
<keyword evidence="6 9" id="KW-0547">Nucleotide-binding</keyword>
<accession>A0A1X7S387</accession>
<evidence type="ECO:0000259" key="12">
    <source>
        <dbReference type="Pfam" id="PF16573"/>
    </source>
</evidence>
<evidence type="ECO:0000256" key="3">
    <source>
        <dbReference type="ARBA" id="ARBA00018706"/>
    </source>
</evidence>
<keyword evidence="7 9" id="KW-0067">ATP-binding</keyword>
<evidence type="ECO:0000256" key="1">
    <source>
        <dbReference type="ARBA" id="ARBA00003798"/>
    </source>
</evidence>
<comment type="subcellular location">
    <subcellularLocation>
        <location evidence="2 9">Nucleus</location>
    </subcellularLocation>
</comment>
<dbReference type="Proteomes" id="UP000215127">
    <property type="component" value="Chromosome 9"/>
</dbReference>
<evidence type="ECO:0000259" key="13">
    <source>
        <dbReference type="Pfam" id="PF16575"/>
    </source>
</evidence>
<dbReference type="FunFam" id="2.60.120.1030:FF:000001">
    <property type="entry name" value="Protein CLP1 homolog 5"/>
    <property type="match status" value="1"/>
</dbReference>
<feature type="compositionally biased region" description="Polar residues" evidence="10">
    <location>
        <begin position="15"/>
        <end position="24"/>
    </location>
</feature>
<name>A0A1X7S387_ZYMT9</name>
<dbReference type="GO" id="GO:0006388">
    <property type="term" value="P:tRNA splicing, via endonucleolytic cleavage and ligation"/>
    <property type="evidence" value="ECO:0007669"/>
    <property type="project" value="TreeGrafter"/>
</dbReference>